<dbReference type="SMART" id="SM00978">
    <property type="entry name" value="Tim44"/>
    <property type="match status" value="1"/>
</dbReference>
<dbReference type="Proteomes" id="UP000315751">
    <property type="component" value="Unassembled WGS sequence"/>
</dbReference>
<dbReference type="PANTHER" id="PTHR41542">
    <property type="entry name" value="BLL5807 PROTEIN"/>
    <property type="match status" value="1"/>
</dbReference>
<sequence>MFGRFGSRAVAAVLAVSLALAPLAADARPGRSSSSGSRGSRTYTTPANPSVTGQPIQRSITPPPAAAPAAPAAPAYQPRPGFQQPFGQPGFAQPGFAQPSFTQRHPFLSGMMGGFLGASLYNSLFGHHGYGAGGDYGSGSGGALGGLLRLLIMAGIVYLIYRLIRMAISGPRPASASGMTYEMFPPQDAPYNATPFGGGYNQGGASVPPPPPVPAIGVQMQGQDLSAFEQILTGIMDSWSKGDLTALRRHLTPEMLSYYGEEMTENQSRGVRNLVADVHLVKGDVVESWHEDGRTYCTAQLRWRARDWTVDETTGRVVAGDDQRPEEVQELWTFVRADGGRWLLSAIQQV</sequence>
<evidence type="ECO:0000256" key="3">
    <source>
        <dbReference type="SAM" id="SignalP"/>
    </source>
</evidence>
<feature type="compositionally biased region" description="Low complexity" evidence="1">
    <location>
        <begin position="67"/>
        <end position="95"/>
    </location>
</feature>
<comment type="caution">
    <text evidence="5">The sequence shown here is derived from an EMBL/GenBank/DDBJ whole genome shotgun (WGS) entry which is preliminary data.</text>
</comment>
<reference evidence="5 6" key="1">
    <citation type="submission" date="2019-06" db="EMBL/GenBank/DDBJ databases">
        <title>Genomic Encyclopedia of Type Strains, Phase IV (KMG-V): Genome sequencing to study the core and pangenomes of soil and plant-associated prokaryotes.</title>
        <authorList>
            <person name="Whitman W."/>
        </authorList>
    </citation>
    <scope>NUCLEOTIDE SEQUENCE [LARGE SCALE GENOMIC DNA]</scope>
    <source>
        <strain evidence="5 6">BR 11622</strain>
    </source>
</reference>
<evidence type="ECO:0000256" key="1">
    <source>
        <dbReference type="SAM" id="MobiDB-lite"/>
    </source>
</evidence>
<keyword evidence="6" id="KW-1185">Reference proteome</keyword>
<proteinExistence type="predicted"/>
<dbReference type="RefSeq" id="WP_145730404.1">
    <property type="nucleotide sequence ID" value="NZ_VITR01000003.1"/>
</dbReference>
<dbReference type="Pfam" id="PF04280">
    <property type="entry name" value="Tim44"/>
    <property type="match status" value="1"/>
</dbReference>
<feature type="compositionally biased region" description="Low complexity" evidence="1">
    <location>
        <begin position="26"/>
        <end position="41"/>
    </location>
</feature>
<keyword evidence="2" id="KW-0812">Transmembrane</keyword>
<evidence type="ECO:0000256" key="2">
    <source>
        <dbReference type="SAM" id="Phobius"/>
    </source>
</evidence>
<evidence type="ECO:0000313" key="5">
    <source>
        <dbReference type="EMBL" id="TWB44524.1"/>
    </source>
</evidence>
<feature type="signal peptide" evidence="3">
    <location>
        <begin position="1"/>
        <end position="27"/>
    </location>
</feature>
<keyword evidence="2" id="KW-0472">Membrane</keyword>
<evidence type="ECO:0000313" key="6">
    <source>
        <dbReference type="Proteomes" id="UP000315751"/>
    </source>
</evidence>
<feature type="compositionally biased region" description="Polar residues" evidence="1">
    <location>
        <begin position="42"/>
        <end position="60"/>
    </location>
</feature>
<feature type="region of interest" description="Disordered" evidence="1">
    <location>
        <begin position="26"/>
        <end position="95"/>
    </location>
</feature>
<feature type="transmembrane region" description="Helical" evidence="2">
    <location>
        <begin position="146"/>
        <end position="164"/>
    </location>
</feature>
<dbReference type="AlphaFoldDB" id="A0A560HGE1"/>
<dbReference type="SUPFAM" id="SSF54427">
    <property type="entry name" value="NTF2-like"/>
    <property type="match status" value="1"/>
</dbReference>
<protein>
    <submittedName>
        <fullName evidence="5">Putative lipid-binding transport protein (Tim44 family)</fullName>
    </submittedName>
</protein>
<keyword evidence="3" id="KW-0732">Signal</keyword>
<organism evidence="5 6">
    <name type="scientific">Nitrospirillum amazonense</name>
    <dbReference type="NCBI Taxonomy" id="28077"/>
    <lineage>
        <taxon>Bacteria</taxon>
        <taxon>Pseudomonadati</taxon>
        <taxon>Pseudomonadota</taxon>
        <taxon>Alphaproteobacteria</taxon>
        <taxon>Rhodospirillales</taxon>
        <taxon>Azospirillaceae</taxon>
        <taxon>Nitrospirillum</taxon>
    </lineage>
</organism>
<dbReference type="Gene3D" id="3.10.450.240">
    <property type="match status" value="1"/>
</dbReference>
<accession>A0A560HGE1</accession>
<name>A0A560HGE1_9PROT</name>
<dbReference type="InterPro" id="IPR007379">
    <property type="entry name" value="Tim44-like_dom"/>
</dbReference>
<feature type="chain" id="PRO_5022138093" evidence="3">
    <location>
        <begin position="28"/>
        <end position="350"/>
    </location>
</feature>
<gene>
    <name evidence="5" type="ORF">FBZ90_103433</name>
</gene>
<dbReference type="InterPro" id="IPR032710">
    <property type="entry name" value="NTF2-like_dom_sf"/>
</dbReference>
<dbReference type="PANTHER" id="PTHR41542:SF1">
    <property type="entry name" value="BLL5807 PROTEIN"/>
    <property type="match status" value="1"/>
</dbReference>
<dbReference type="EMBL" id="VITR01000003">
    <property type="protein sequence ID" value="TWB44524.1"/>
    <property type="molecule type" value="Genomic_DNA"/>
</dbReference>
<feature type="domain" description="Tim44-like" evidence="4">
    <location>
        <begin position="213"/>
        <end position="349"/>
    </location>
</feature>
<dbReference type="OrthoDB" id="9780873at2"/>
<evidence type="ECO:0000259" key="4">
    <source>
        <dbReference type="SMART" id="SM00978"/>
    </source>
</evidence>
<keyword evidence="2" id="KW-1133">Transmembrane helix</keyword>